<keyword evidence="1" id="KW-0812">Transmembrane</keyword>
<keyword evidence="1" id="KW-0472">Membrane</keyword>
<keyword evidence="1" id="KW-1133">Transmembrane helix</keyword>
<evidence type="ECO:0000256" key="1">
    <source>
        <dbReference type="SAM" id="Phobius"/>
    </source>
</evidence>
<evidence type="ECO:0000313" key="2">
    <source>
        <dbReference type="EMBL" id="OCC15609.1"/>
    </source>
</evidence>
<organism evidence="2 3">
    <name type="scientific">Dissulfuribacter thermophilus</name>
    <dbReference type="NCBI Taxonomy" id="1156395"/>
    <lineage>
        <taxon>Bacteria</taxon>
        <taxon>Pseudomonadati</taxon>
        <taxon>Thermodesulfobacteriota</taxon>
        <taxon>Dissulfuribacteria</taxon>
        <taxon>Dissulfuribacterales</taxon>
        <taxon>Dissulfuribacteraceae</taxon>
        <taxon>Dissulfuribacter</taxon>
    </lineage>
</organism>
<keyword evidence="3" id="KW-1185">Reference proteome</keyword>
<dbReference type="STRING" id="1156395.DBT_0960"/>
<dbReference type="RefSeq" id="WP_067616917.1">
    <property type="nucleotide sequence ID" value="NZ_MAGO01000004.1"/>
</dbReference>
<proteinExistence type="predicted"/>
<dbReference type="OrthoDB" id="6264467at2"/>
<dbReference type="Proteomes" id="UP000093080">
    <property type="component" value="Unassembled WGS sequence"/>
</dbReference>
<sequence length="138" mass="16222">MDEDKTNGIKNDPFIRELLRKLPSEERDSFTDRQLLALKAALGARRRWGRHLIDIRGTIGLWRWRYYYVILGGRERRKLSRRQEQMLRSVKLAFLVGFLTFSSLLGLLIIYLVKSALGIDLIPGFSLGIWDWFKKNVL</sequence>
<accession>A0A1B9F6P3</accession>
<comment type="caution">
    <text evidence="2">The sequence shown here is derived from an EMBL/GenBank/DDBJ whole genome shotgun (WGS) entry which is preliminary data.</text>
</comment>
<dbReference type="EMBL" id="MAGO01000004">
    <property type="protein sequence ID" value="OCC15609.1"/>
    <property type="molecule type" value="Genomic_DNA"/>
</dbReference>
<feature type="transmembrane region" description="Helical" evidence="1">
    <location>
        <begin position="92"/>
        <end position="113"/>
    </location>
</feature>
<reference evidence="2 3" key="1">
    <citation type="submission" date="2016-06" db="EMBL/GenBank/DDBJ databases">
        <title>Respiratory ammonification of nitrate coupled to the oxidation of elemental sulfur in deep-sea autotrophic thermophilic bacteria.</title>
        <authorList>
            <person name="Slobodkina G.B."/>
            <person name="Mardanov A.V."/>
            <person name="Ravin N.V."/>
            <person name="Frolova A.A."/>
            <person name="Viryasiv M.B."/>
            <person name="Chernyh N.A."/>
            <person name="Bonch-Osmolovskaya E.A."/>
            <person name="Slobodkin A.I."/>
        </authorList>
    </citation>
    <scope>NUCLEOTIDE SEQUENCE [LARGE SCALE GENOMIC DNA]</scope>
    <source>
        <strain evidence="2 3">S69</strain>
    </source>
</reference>
<protein>
    <recommendedName>
        <fullName evidence="4">3-phosphoshikimate 1-carboxyvinyltransferase</fullName>
    </recommendedName>
</protein>
<dbReference type="AlphaFoldDB" id="A0A1B9F6P3"/>
<name>A0A1B9F6P3_9BACT</name>
<gene>
    <name evidence="2" type="ORF">DBT_0960</name>
</gene>
<evidence type="ECO:0008006" key="4">
    <source>
        <dbReference type="Google" id="ProtNLM"/>
    </source>
</evidence>
<evidence type="ECO:0000313" key="3">
    <source>
        <dbReference type="Proteomes" id="UP000093080"/>
    </source>
</evidence>